<dbReference type="GO" id="GO:0005524">
    <property type="term" value="F:ATP binding"/>
    <property type="evidence" value="ECO:0007669"/>
    <property type="project" value="UniProtKB-KW"/>
</dbReference>
<dbReference type="EMBL" id="CP003219">
    <property type="protein sequence ID" value="AEW96234.1"/>
    <property type="molecule type" value="Genomic_DNA"/>
</dbReference>
<evidence type="ECO:0000256" key="2">
    <source>
        <dbReference type="ARBA" id="ARBA00022840"/>
    </source>
</evidence>
<dbReference type="AlphaFoldDB" id="F8K2E2"/>
<dbReference type="eggNOG" id="COG4963">
    <property type="taxonomic scope" value="Bacteria"/>
</dbReference>
<dbReference type="KEGG" id="sct:SCAT_3877"/>
<dbReference type="RefSeq" id="WP_014144592.1">
    <property type="nucleotide sequence ID" value="NC_016111.1"/>
</dbReference>
<dbReference type="OrthoDB" id="144620at2"/>
<feature type="domain" description="Response regulatory" evidence="4">
    <location>
        <begin position="4"/>
        <end position="127"/>
    </location>
</feature>
<sequence length="393" mass="40783">MTIRILPAVADPEAARAVAALTGRLPEAEPAAPAADSTTLLDTLGRLAAQGVDHLPEVVVVHQAIGPLPALELVREVALRHPAVGVVLLTADQGPAAYSAAMDAGARGVAGLPLSQAELDHRVRAAAAWATGVRRHLGAGDGATAGPGGTVVTVSGAKGGVGATTAAVQLALAARAAGHPTALADMDLQTGDVASYLDVRFRRSIADLAGIADLSPRVLDDAMFRHDSGLALLLCPAEGEQGETVTDRAARQIVTALRARYDTVVIDCGSQLTGAGAVAVEMADTALLVTTPDVVAVRAAKRTVRLWDRLRIRKPQETVTVVNRHTRHTEIQPALIERITGTRVARTAVPAGYKELQPCADSGRMHELDPRGAVRQALWSLAAETGLVPTDPR</sequence>
<accession>G8WR77</accession>
<name>F8K2E2_STREN</name>
<dbReference type="HOGENOM" id="CLU_024634_0_0_11"/>
<dbReference type="PANTHER" id="PTHR43384">
    <property type="entry name" value="SEPTUM SITE-DETERMINING PROTEIN MIND HOMOLOG, CHLOROPLASTIC-RELATED"/>
    <property type="match status" value="1"/>
</dbReference>
<dbReference type="PROSITE" id="PS50110">
    <property type="entry name" value="RESPONSE_REGULATORY"/>
    <property type="match status" value="1"/>
</dbReference>
<dbReference type="InterPro" id="IPR025669">
    <property type="entry name" value="AAA_dom"/>
</dbReference>
<gene>
    <name evidence="5" type="ordered locus">SCATT_38630</name>
</gene>
<keyword evidence="2" id="KW-0067">ATP-binding</keyword>
<evidence type="ECO:0000259" key="4">
    <source>
        <dbReference type="PROSITE" id="PS50110"/>
    </source>
</evidence>
<keyword evidence="1" id="KW-0547">Nucleotide-binding</keyword>
<dbReference type="Proteomes" id="UP000007842">
    <property type="component" value="Chromosome"/>
</dbReference>
<dbReference type="Gene3D" id="3.40.50.2300">
    <property type="match status" value="1"/>
</dbReference>
<dbReference type="GO" id="GO:0009898">
    <property type="term" value="C:cytoplasmic side of plasma membrane"/>
    <property type="evidence" value="ECO:0007669"/>
    <property type="project" value="TreeGrafter"/>
</dbReference>
<dbReference type="SUPFAM" id="SSF52540">
    <property type="entry name" value="P-loop containing nucleoside triphosphate hydrolases"/>
    <property type="match status" value="1"/>
</dbReference>
<dbReference type="SUPFAM" id="SSF52172">
    <property type="entry name" value="CheY-like"/>
    <property type="match status" value="1"/>
</dbReference>
<dbReference type="eggNOG" id="COG2197">
    <property type="taxonomic scope" value="Bacteria"/>
</dbReference>
<comment type="caution">
    <text evidence="3">Lacks conserved residue(s) required for the propagation of feature annotation.</text>
</comment>
<dbReference type="GO" id="GO:0005829">
    <property type="term" value="C:cytosol"/>
    <property type="evidence" value="ECO:0007669"/>
    <property type="project" value="TreeGrafter"/>
</dbReference>
<dbReference type="Gene3D" id="3.40.50.300">
    <property type="entry name" value="P-loop containing nucleotide triphosphate hydrolases"/>
    <property type="match status" value="1"/>
</dbReference>
<reference evidence="6" key="1">
    <citation type="submission" date="2011-12" db="EMBL/GenBank/DDBJ databases">
        <title>Complete genome sequence of Streptomyces cattleya strain DSM 46488.</title>
        <authorList>
            <person name="Ou H.-Y."/>
            <person name="Li P."/>
            <person name="Zhao C."/>
            <person name="O'Hagan D."/>
            <person name="Deng Z."/>
        </authorList>
    </citation>
    <scope>NUCLEOTIDE SEQUENCE [LARGE SCALE GENOMIC DNA]</scope>
    <source>
        <strain evidence="6">ATCC 35852 / DSM 46488 / JCM 4925 / NBRC 14057 / NRRL 8057</strain>
    </source>
</reference>
<dbReference type="GO" id="GO:0051782">
    <property type="term" value="P:negative regulation of cell division"/>
    <property type="evidence" value="ECO:0007669"/>
    <property type="project" value="TreeGrafter"/>
</dbReference>
<dbReference type="GO" id="GO:0000160">
    <property type="term" value="P:phosphorelay signal transduction system"/>
    <property type="evidence" value="ECO:0007669"/>
    <property type="project" value="InterPro"/>
</dbReference>
<dbReference type="PANTHER" id="PTHR43384:SF6">
    <property type="entry name" value="SEPTUM SITE-DETERMINING PROTEIN MIND HOMOLOG, CHLOROPLASTIC"/>
    <property type="match status" value="1"/>
</dbReference>
<dbReference type="GO" id="GO:0016887">
    <property type="term" value="F:ATP hydrolysis activity"/>
    <property type="evidence" value="ECO:0007669"/>
    <property type="project" value="TreeGrafter"/>
</dbReference>
<evidence type="ECO:0000256" key="1">
    <source>
        <dbReference type="ARBA" id="ARBA00022741"/>
    </source>
</evidence>
<evidence type="ECO:0000313" key="5">
    <source>
        <dbReference type="EMBL" id="AEW96234.1"/>
    </source>
</evidence>
<dbReference type="KEGG" id="scy:SCATT_38630"/>
<keyword evidence="6" id="KW-1185">Reference proteome</keyword>
<dbReference type="InterPro" id="IPR011006">
    <property type="entry name" value="CheY-like_superfamily"/>
</dbReference>
<accession>F8K2E2</accession>
<dbReference type="STRING" id="1003195.SCATT_38630"/>
<dbReference type="InterPro" id="IPR001789">
    <property type="entry name" value="Sig_transdc_resp-reg_receiver"/>
</dbReference>
<dbReference type="Pfam" id="PF13614">
    <property type="entry name" value="AAA_31"/>
    <property type="match status" value="1"/>
</dbReference>
<dbReference type="InterPro" id="IPR027417">
    <property type="entry name" value="P-loop_NTPase"/>
</dbReference>
<organism evidence="5 6">
    <name type="scientific">Streptantibioticus cattleyicolor (strain ATCC 35852 / DSM 46488 / JCM 4925 / NBRC 14057 / NRRL 8057)</name>
    <name type="common">Streptomyces cattleya</name>
    <dbReference type="NCBI Taxonomy" id="1003195"/>
    <lineage>
        <taxon>Bacteria</taxon>
        <taxon>Bacillati</taxon>
        <taxon>Actinomycetota</taxon>
        <taxon>Actinomycetes</taxon>
        <taxon>Kitasatosporales</taxon>
        <taxon>Streptomycetaceae</taxon>
        <taxon>Streptantibioticus</taxon>
    </lineage>
</organism>
<proteinExistence type="predicted"/>
<dbReference type="InterPro" id="IPR050625">
    <property type="entry name" value="ParA/MinD_ATPase"/>
</dbReference>
<protein>
    <submittedName>
        <fullName evidence="5">Response regulator receiver protein</fullName>
    </submittedName>
</protein>
<evidence type="ECO:0000313" key="6">
    <source>
        <dbReference type="Proteomes" id="UP000007842"/>
    </source>
</evidence>
<evidence type="ECO:0000256" key="3">
    <source>
        <dbReference type="PROSITE-ProRule" id="PRU00169"/>
    </source>
</evidence>
<dbReference type="PATRIC" id="fig|1003195.11.peg.5327"/>